<proteinExistence type="predicted"/>
<evidence type="ECO:0000313" key="3">
    <source>
        <dbReference type="EMBL" id="PEH42115.1"/>
    </source>
</evidence>
<keyword evidence="2" id="KW-0732">Signal</keyword>
<organism evidence="3 4">
    <name type="scientific">Burkholderia gladioli</name>
    <name type="common">Pseudomonas marginata</name>
    <name type="synonym">Phytomonas marginata</name>
    <dbReference type="NCBI Taxonomy" id="28095"/>
    <lineage>
        <taxon>Bacteria</taxon>
        <taxon>Pseudomonadati</taxon>
        <taxon>Pseudomonadota</taxon>
        <taxon>Betaproteobacteria</taxon>
        <taxon>Burkholderiales</taxon>
        <taxon>Burkholderiaceae</taxon>
        <taxon>Burkholderia</taxon>
    </lineage>
</organism>
<feature type="signal peptide" evidence="2">
    <location>
        <begin position="1"/>
        <end position="26"/>
    </location>
</feature>
<evidence type="ECO:0000256" key="2">
    <source>
        <dbReference type="SAM" id="SignalP"/>
    </source>
</evidence>
<dbReference type="RefSeq" id="WP_025100856.1">
    <property type="nucleotide sequence ID" value="NZ_CADEQB010000009.1"/>
</dbReference>
<dbReference type="Pfam" id="PF13663">
    <property type="entry name" value="DUF4148"/>
    <property type="match status" value="1"/>
</dbReference>
<dbReference type="EMBL" id="PDDY01000001">
    <property type="protein sequence ID" value="PEH42115.1"/>
    <property type="molecule type" value="Genomic_DNA"/>
</dbReference>
<protein>
    <submittedName>
        <fullName evidence="3">DUF4148 domain-containing protein</fullName>
    </submittedName>
</protein>
<accession>A0A2A7SFP2</accession>
<dbReference type="AlphaFoldDB" id="A0A2A7SFP2"/>
<reference evidence="4" key="1">
    <citation type="submission" date="2017-09" db="EMBL/GenBank/DDBJ databases">
        <title>FDA dAtabase for Regulatory Grade micrObial Sequences (FDA-ARGOS): Supporting development and validation of Infectious Disease Dx tests.</title>
        <authorList>
            <person name="Minogue T."/>
            <person name="Wolcott M."/>
            <person name="Wasieloski L."/>
            <person name="Aguilar W."/>
            <person name="Moore D."/>
            <person name="Tallon L."/>
            <person name="Sadzewicz L."/>
            <person name="Ott S."/>
            <person name="Zhao X."/>
            <person name="Nagaraj S."/>
            <person name="Vavikolanu K."/>
            <person name="Aluvathingal J."/>
            <person name="Nadendla S."/>
            <person name="Sichtig H."/>
        </authorList>
    </citation>
    <scope>NUCLEOTIDE SEQUENCE [LARGE SCALE GENOMIC DNA]</scope>
    <source>
        <strain evidence="4">FDAARGOS_390</strain>
    </source>
</reference>
<comment type="caution">
    <text evidence="3">The sequence shown here is derived from an EMBL/GenBank/DDBJ whole genome shotgun (WGS) entry which is preliminary data.</text>
</comment>
<feature type="chain" id="PRO_5041060727" evidence="2">
    <location>
        <begin position="27"/>
        <end position="90"/>
    </location>
</feature>
<dbReference type="InterPro" id="IPR025421">
    <property type="entry name" value="DUF4148"/>
</dbReference>
<gene>
    <name evidence="3" type="ORF">CRM94_08150</name>
</gene>
<feature type="compositionally biased region" description="Basic and acidic residues" evidence="1">
    <location>
        <begin position="60"/>
        <end position="90"/>
    </location>
</feature>
<name>A0A2A7SFP2_BURGA</name>
<sequence length="90" mass="9687">MKSIRYAVLFVTAAMSIGAASQAAQAQGKSRTDVVDELKVAQHEGAVPAGKTQYPPSTDMVERNKDLHGMTVHPRESDPKVDAHDKLGSR</sequence>
<evidence type="ECO:0000313" key="4">
    <source>
        <dbReference type="Proteomes" id="UP000220629"/>
    </source>
</evidence>
<dbReference type="Proteomes" id="UP000220629">
    <property type="component" value="Unassembled WGS sequence"/>
</dbReference>
<feature type="region of interest" description="Disordered" evidence="1">
    <location>
        <begin position="42"/>
        <end position="90"/>
    </location>
</feature>
<evidence type="ECO:0000256" key="1">
    <source>
        <dbReference type="SAM" id="MobiDB-lite"/>
    </source>
</evidence>
<dbReference type="GeneID" id="66461193"/>